<evidence type="ECO:0000256" key="2">
    <source>
        <dbReference type="SAM" id="Coils"/>
    </source>
</evidence>
<comment type="subcellular location">
    <subcellularLocation>
        <location evidence="1">Cytoplasm</location>
    </subcellularLocation>
</comment>
<proteinExistence type="inferred from homology"/>
<comment type="pathway">
    <text evidence="1">Cofactor biosynthesis; ubiquinone biosynthesis.</text>
</comment>
<feature type="coiled-coil region" evidence="2">
    <location>
        <begin position="166"/>
        <end position="193"/>
    </location>
</feature>
<evidence type="ECO:0000256" key="1">
    <source>
        <dbReference type="HAMAP-Rule" id="MF_02215"/>
    </source>
</evidence>
<dbReference type="GO" id="GO:0006744">
    <property type="term" value="P:ubiquinone biosynthetic process"/>
    <property type="evidence" value="ECO:0007669"/>
    <property type="project" value="UniProtKB-UniRule"/>
</dbReference>
<dbReference type="PANTHER" id="PTHR38693">
    <property type="entry name" value="UBIQUINONE BIOSYNTHESIS PROTEIN UBIJ"/>
    <property type="match status" value="1"/>
</dbReference>
<accession>A0A1W0CZH0</accession>
<dbReference type="Proteomes" id="UP000192721">
    <property type="component" value="Unassembled WGS sequence"/>
</dbReference>
<dbReference type="PANTHER" id="PTHR38693:SF1">
    <property type="entry name" value="UBIQUINONE BIOSYNTHESIS ACCESSORY FACTOR UBIJ"/>
    <property type="match status" value="1"/>
</dbReference>
<protein>
    <recommendedName>
        <fullName evidence="1">Ubiquinone biosynthesis accessory factor UbiJ</fullName>
    </recommendedName>
</protein>
<reference evidence="3 4" key="1">
    <citation type="submission" date="2017-02" db="EMBL/GenBank/DDBJ databases">
        <title>Chromobacterium haemolyticum H5244.</title>
        <authorList>
            <person name="Gulvik C.A."/>
        </authorList>
    </citation>
    <scope>NUCLEOTIDE SEQUENCE [LARGE SCALE GENOMIC DNA]</scope>
    <source>
        <strain evidence="3 4">H5244</strain>
    </source>
</reference>
<dbReference type="EMBL" id="MUKV01000011">
    <property type="protein sequence ID" value="OQS40134.1"/>
    <property type="molecule type" value="Genomic_DNA"/>
</dbReference>
<dbReference type="HAMAP" id="MF_02215">
    <property type="entry name" value="UbiJ"/>
    <property type="match status" value="1"/>
</dbReference>
<evidence type="ECO:0000313" key="4">
    <source>
        <dbReference type="Proteomes" id="UP000192721"/>
    </source>
</evidence>
<dbReference type="RefSeq" id="WP_081555471.1">
    <property type="nucleotide sequence ID" value="NZ_JBBIGS010000057.1"/>
</dbReference>
<name>A0A1W0CZH0_9NEIS</name>
<evidence type="ECO:0000313" key="3">
    <source>
        <dbReference type="EMBL" id="OQS40134.1"/>
    </source>
</evidence>
<keyword evidence="2" id="KW-0175">Coiled coil</keyword>
<comment type="similarity">
    <text evidence="1">Belongs to the UbiJ family.</text>
</comment>
<keyword evidence="1" id="KW-0963">Cytoplasm</keyword>
<sequence>MGIQIAAFNHLLNQHPAVRAELAAHAGRRVAVALPPFHVAGVITDDGWLATCEGEPEATVRLKHAVALAAVAGRDPALNDIQLEGDAELAAALGRLLGRLQWNAAEDLSRLVGDAAAQRAETLARGLLGFKGQVAWRLAANWVEHLREEAPVLAGRRQVQGFVAAVDTLRDDAGRLEKRLARLQAALQQEQTKA</sequence>
<dbReference type="InterPro" id="IPR038989">
    <property type="entry name" value="UbiJ"/>
</dbReference>
<comment type="function">
    <text evidence="1">Required for ubiquinone (coenzyme Q) biosynthesis. Binds hydrophobic ubiquinone biosynthetic intermediates via its SCP2 domain and is essential for the stability of the Ubi complex. May constitute a docking platform where Ubi enzymes assemble and access their SCP2-bound polyprenyl substrates.</text>
</comment>
<organism evidence="3 4">
    <name type="scientific">Chromobacterium haemolyticum</name>
    <dbReference type="NCBI Taxonomy" id="394935"/>
    <lineage>
        <taxon>Bacteria</taxon>
        <taxon>Pseudomonadati</taxon>
        <taxon>Pseudomonadota</taxon>
        <taxon>Betaproteobacteria</taxon>
        <taxon>Neisseriales</taxon>
        <taxon>Chromobacteriaceae</taxon>
        <taxon>Chromobacterium</taxon>
    </lineage>
</organism>
<gene>
    <name evidence="1" type="primary">ubiJ</name>
    <name evidence="3" type="ORF">B0T45_10775</name>
</gene>
<dbReference type="UniPathway" id="UPA00232"/>
<dbReference type="AlphaFoldDB" id="A0A1W0CZH0"/>
<keyword evidence="1" id="KW-0831">Ubiquinone biosynthesis</keyword>
<dbReference type="GO" id="GO:0005737">
    <property type="term" value="C:cytoplasm"/>
    <property type="evidence" value="ECO:0007669"/>
    <property type="project" value="UniProtKB-SubCell"/>
</dbReference>
<comment type="caution">
    <text evidence="3">The sequence shown here is derived from an EMBL/GenBank/DDBJ whole genome shotgun (WGS) entry which is preliminary data.</text>
</comment>